<gene>
    <name evidence="10" type="ORF">MIZ03_4343</name>
</gene>
<dbReference type="RefSeq" id="WP_223905444.1">
    <property type="nucleotide sequence ID" value="NZ_AP024238.1"/>
</dbReference>
<evidence type="ECO:0000313" key="10">
    <source>
        <dbReference type="EMBL" id="BCO29420.1"/>
    </source>
</evidence>
<name>A0ABN6DBP4_9BURK</name>
<keyword evidence="4" id="KW-0808">Transferase</keyword>
<dbReference type="Gene3D" id="1.10.155.10">
    <property type="entry name" value="Chemotaxis receptor methyltransferase CheR, N-terminal domain"/>
    <property type="match status" value="1"/>
</dbReference>
<dbReference type="SUPFAM" id="SSF52738">
    <property type="entry name" value="Methylesterase CheB, C-terminal domain"/>
    <property type="match status" value="1"/>
</dbReference>
<organism evidence="10 11">
    <name type="scientific">Rhodoferax lithotrophicus</name>
    <dbReference type="NCBI Taxonomy" id="2798804"/>
    <lineage>
        <taxon>Bacteria</taxon>
        <taxon>Pseudomonadati</taxon>
        <taxon>Pseudomonadota</taxon>
        <taxon>Betaproteobacteria</taxon>
        <taxon>Burkholderiales</taxon>
        <taxon>Comamonadaceae</taxon>
        <taxon>Rhodoferax</taxon>
    </lineage>
</organism>
<dbReference type="EMBL" id="AP024238">
    <property type="protein sequence ID" value="BCO29420.1"/>
    <property type="molecule type" value="Genomic_DNA"/>
</dbReference>
<dbReference type="PRINTS" id="PR00996">
    <property type="entry name" value="CHERMTFRASE"/>
</dbReference>
<evidence type="ECO:0000259" key="8">
    <source>
        <dbReference type="PROSITE" id="PS50122"/>
    </source>
</evidence>
<dbReference type="InterPro" id="IPR022641">
    <property type="entry name" value="CheR_N"/>
</dbReference>
<dbReference type="EC" id="2.1.1.80" evidence="2"/>
<evidence type="ECO:0000313" key="11">
    <source>
        <dbReference type="Proteomes" id="UP000824366"/>
    </source>
</evidence>
<dbReference type="PROSITE" id="PS50122">
    <property type="entry name" value="CHEB"/>
    <property type="match status" value="1"/>
</dbReference>
<keyword evidence="6" id="KW-0378">Hydrolase</keyword>
<keyword evidence="7" id="KW-0175">Coiled coil</keyword>
<evidence type="ECO:0000256" key="5">
    <source>
        <dbReference type="ARBA" id="ARBA00022691"/>
    </source>
</evidence>
<evidence type="ECO:0000256" key="1">
    <source>
        <dbReference type="ARBA" id="ARBA00001541"/>
    </source>
</evidence>
<feature type="domain" description="CheB-type methylesterase" evidence="8">
    <location>
        <begin position="16"/>
        <end position="204"/>
    </location>
</feature>
<feature type="coiled-coil region" evidence="7">
    <location>
        <begin position="673"/>
        <end position="742"/>
    </location>
</feature>
<keyword evidence="3" id="KW-0489">Methyltransferase</keyword>
<dbReference type="InterPro" id="IPR036804">
    <property type="entry name" value="CheR_N_sf"/>
</dbReference>
<dbReference type="SUPFAM" id="SSF53335">
    <property type="entry name" value="S-adenosyl-L-methionine-dependent methyltransferases"/>
    <property type="match status" value="1"/>
</dbReference>
<dbReference type="SUPFAM" id="SSF47757">
    <property type="entry name" value="Chemotaxis receptor methyltransferase CheR, N-terminal domain"/>
    <property type="match status" value="1"/>
</dbReference>
<dbReference type="InterPro" id="IPR000673">
    <property type="entry name" value="Sig_transdc_resp-reg_Me-estase"/>
</dbReference>
<dbReference type="PROSITE" id="PS50123">
    <property type="entry name" value="CHER"/>
    <property type="match status" value="1"/>
</dbReference>
<dbReference type="Gene3D" id="3.40.50.150">
    <property type="entry name" value="Vaccinia Virus protein VP39"/>
    <property type="match status" value="1"/>
</dbReference>
<dbReference type="InterPro" id="IPR029063">
    <property type="entry name" value="SAM-dependent_MTases_sf"/>
</dbReference>
<dbReference type="Gene3D" id="3.30.450.20">
    <property type="entry name" value="PAS domain"/>
    <property type="match status" value="2"/>
</dbReference>
<feature type="domain" description="CheR-type methyltransferase" evidence="9">
    <location>
        <begin position="226"/>
        <end position="477"/>
    </location>
</feature>
<dbReference type="PANTHER" id="PTHR24422">
    <property type="entry name" value="CHEMOTAXIS PROTEIN METHYLTRANSFERASE"/>
    <property type="match status" value="1"/>
</dbReference>
<dbReference type="Gene3D" id="3.40.50.180">
    <property type="entry name" value="Methylesterase CheB, C-terminal domain"/>
    <property type="match status" value="1"/>
</dbReference>
<dbReference type="Proteomes" id="UP000824366">
    <property type="component" value="Chromosome"/>
</dbReference>
<evidence type="ECO:0000259" key="9">
    <source>
        <dbReference type="PROSITE" id="PS50123"/>
    </source>
</evidence>
<dbReference type="CDD" id="cd16434">
    <property type="entry name" value="CheB-CheR_fusion"/>
    <property type="match status" value="1"/>
</dbReference>
<evidence type="ECO:0000256" key="6">
    <source>
        <dbReference type="PROSITE-ProRule" id="PRU00050"/>
    </source>
</evidence>
<dbReference type="Pfam" id="PF03705">
    <property type="entry name" value="CheR_N"/>
    <property type="match status" value="1"/>
</dbReference>
<evidence type="ECO:0000256" key="2">
    <source>
        <dbReference type="ARBA" id="ARBA00012534"/>
    </source>
</evidence>
<evidence type="ECO:0000256" key="4">
    <source>
        <dbReference type="ARBA" id="ARBA00022679"/>
    </source>
</evidence>
<feature type="active site" evidence="6">
    <location>
        <position position="55"/>
    </location>
</feature>
<dbReference type="InterPro" id="IPR000014">
    <property type="entry name" value="PAS"/>
</dbReference>
<dbReference type="InterPro" id="IPR000780">
    <property type="entry name" value="CheR_MeTrfase"/>
</dbReference>
<evidence type="ECO:0000256" key="7">
    <source>
        <dbReference type="SAM" id="Coils"/>
    </source>
</evidence>
<evidence type="ECO:0000256" key="3">
    <source>
        <dbReference type="ARBA" id="ARBA00022603"/>
    </source>
</evidence>
<dbReference type="Pfam" id="PF13596">
    <property type="entry name" value="PAS_10"/>
    <property type="match status" value="1"/>
</dbReference>
<dbReference type="SMART" id="SM00138">
    <property type="entry name" value="MeTrc"/>
    <property type="match status" value="1"/>
</dbReference>
<protein>
    <recommendedName>
        <fullName evidence="2">protein-glutamate O-methyltransferase</fullName>
        <ecNumber evidence="2">2.1.1.80</ecNumber>
    </recommendedName>
</protein>
<dbReference type="InterPro" id="IPR035965">
    <property type="entry name" value="PAS-like_dom_sf"/>
</dbReference>
<feature type="active site" evidence="6">
    <location>
        <position position="146"/>
    </location>
</feature>
<proteinExistence type="predicted"/>
<dbReference type="SUPFAM" id="SSF55785">
    <property type="entry name" value="PYP-like sensor domain (PAS domain)"/>
    <property type="match status" value="2"/>
</dbReference>
<dbReference type="InterPro" id="IPR050903">
    <property type="entry name" value="Bact_Chemotaxis_MeTrfase"/>
</dbReference>
<dbReference type="InterPro" id="IPR022642">
    <property type="entry name" value="CheR_C"/>
</dbReference>
<feature type="active site" evidence="6">
    <location>
        <position position="28"/>
    </location>
</feature>
<keyword evidence="6" id="KW-0145">Chemotaxis</keyword>
<dbReference type="Pfam" id="PF01339">
    <property type="entry name" value="CheB_methylest"/>
    <property type="match status" value="1"/>
</dbReference>
<keyword evidence="11" id="KW-1185">Reference proteome</keyword>
<keyword evidence="5" id="KW-0949">S-adenosyl-L-methionine</keyword>
<dbReference type="InterPro" id="IPR035909">
    <property type="entry name" value="CheB_C"/>
</dbReference>
<reference evidence="10 11" key="1">
    <citation type="journal article" date="2021" name="Microbiol. Spectr.">
        <title>A Single Bacterium Capable of Oxidation and Reduction of Iron at Circumneutral pH.</title>
        <authorList>
            <person name="Kato S."/>
            <person name="Ohkuma M."/>
        </authorList>
    </citation>
    <scope>NUCLEOTIDE SEQUENCE [LARGE SCALE GENOMIC DNA]</scope>
    <source>
        <strain evidence="10 11">MIZ03</strain>
    </source>
</reference>
<comment type="catalytic activity">
    <reaction evidence="1">
        <text>L-glutamyl-[protein] + S-adenosyl-L-methionine = [protein]-L-glutamate 5-O-methyl ester + S-adenosyl-L-homocysteine</text>
        <dbReference type="Rhea" id="RHEA:24452"/>
        <dbReference type="Rhea" id="RHEA-COMP:10208"/>
        <dbReference type="Rhea" id="RHEA-COMP:10311"/>
        <dbReference type="ChEBI" id="CHEBI:29973"/>
        <dbReference type="ChEBI" id="CHEBI:57856"/>
        <dbReference type="ChEBI" id="CHEBI:59789"/>
        <dbReference type="ChEBI" id="CHEBI:82795"/>
        <dbReference type="EC" id="2.1.1.80"/>
    </reaction>
</comment>
<accession>A0ABN6DBP4</accession>
<dbReference type="SMART" id="SM00091">
    <property type="entry name" value="PAS"/>
    <property type="match status" value="2"/>
</dbReference>
<dbReference type="Pfam" id="PF01739">
    <property type="entry name" value="CheR"/>
    <property type="match status" value="1"/>
</dbReference>
<sequence>MCSKQVNEARRASPTPEAPADIVAIGASAGGLEALEKLFDGLTCDSGATFVVIQHLSPDHKSMMVNLLSRHTAMPVVMVEQDMSIEPNHVYLIPPGSIMHMGEAKLTLTPKNPRILTLPIDVFFKSMAQHHGARSVGVVLSGTGSDGTRGASAINDAGGFLIAQDPADAKFDGMPRSIIATGLVDAILPVGQIGARLLAHITNQPIVQAAVAMEEPVGRALALSPEAAFNGIMRLLLQLGGIDFQEYKTGTVMRRIERRMNVRQVIALDAYLELLSNDRNEVLILRREMLIPVTSFFRDSEAFEILGRQIIDPMVARKQGGDTIRVWAAAVSTGEEAYSIAMLFLEAFDQLKRWPTLKIFATDVEQQNIEFAGAGTYPESIAAEVSTQQLERFFVKRGNSFVVKNELRQCIVFARHNMLSDPPFTRMDLVVCRNALIYFKTQAQERALKRLQYALLPRAHLFLGSSESLAGLQKDFTPISARHKIWQMVKPLNQPLDMSKGSGYGYTPTLTTSSPGTRHARVKHTAVEQGFSTLLQAFAPPAAILVNTRQELLHSYGNVAKFLHLREGHASLELSRILPEPLVPVAVALLFKAGREGVSVNSDRLRFTNHDGQVEYVRLSAWPVEEFEGERLNLLAFEQLLAPAAAEAITAIDVNSETTERMELLERELCATRESLQATVEELETSNEELQSTNEELMSSNEELQSSNEELQSVNEELNTVNAEYQEKIDILNRLNADLDNMAQAVAAGTVFVDERMHLTRFSPDATHIFRLRDSDIGRPLDDLAHTLLYPELIADLNRTLTDGNKVEKEIRGINGLHYFVRMLPYSVPSSRAKGAVITFMDVTALHEVSRLQHIIDALSEHIAVLNSAGIITLVNTAWRKFAKDNGDPFLAHSGPGINYLEVCKDIHEPPDDPTVLSAQRGVCQVLEGRSTHFTLEYPCHSPTEERWFVMHVSPVGGEQPGAVVSHINITAWRKHAKRDEA</sequence>